<organism evidence="10 11">
    <name type="scientific">Candidatus Kurthia intestinigallinarum</name>
    <dbReference type="NCBI Taxonomy" id="1562256"/>
    <lineage>
        <taxon>Bacteria</taxon>
        <taxon>Bacillati</taxon>
        <taxon>Bacillota</taxon>
        <taxon>Bacilli</taxon>
        <taxon>Bacillales</taxon>
        <taxon>Caryophanaceae</taxon>
        <taxon>Kurthia</taxon>
    </lineage>
</organism>
<name>A0A433RTP6_9BACL</name>
<feature type="compositionally biased region" description="Basic and acidic residues" evidence="6">
    <location>
        <begin position="69"/>
        <end position="81"/>
    </location>
</feature>
<dbReference type="Pfam" id="PF02687">
    <property type="entry name" value="FtsX"/>
    <property type="match status" value="1"/>
</dbReference>
<dbReference type="PANTHER" id="PTHR30572:SF9">
    <property type="entry name" value="ABC TRANSPORTER PERMEASE PROTEIN"/>
    <property type="match status" value="1"/>
</dbReference>
<evidence type="ECO:0000256" key="7">
    <source>
        <dbReference type="SAM" id="Phobius"/>
    </source>
</evidence>
<evidence type="ECO:0000259" key="8">
    <source>
        <dbReference type="Pfam" id="PF02687"/>
    </source>
</evidence>
<comment type="subcellular location">
    <subcellularLocation>
        <location evidence="1">Cell membrane</location>
        <topology evidence="1">Multi-pass membrane protein</topology>
    </subcellularLocation>
</comment>
<evidence type="ECO:0000256" key="4">
    <source>
        <dbReference type="ARBA" id="ARBA00022989"/>
    </source>
</evidence>
<dbReference type="Proteomes" id="UP000288623">
    <property type="component" value="Unassembled WGS sequence"/>
</dbReference>
<keyword evidence="11" id="KW-1185">Reference proteome</keyword>
<dbReference type="AlphaFoldDB" id="A0A433RTP6"/>
<dbReference type="OrthoDB" id="9812886at2"/>
<feature type="region of interest" description="Disordered" evidence="6">
    <location>
        <begin position="403"/>
        <end position="447"/>
    </location>
</feature>
<evidence type="ECO:0000256" key="5">
    <source>
        <dbReference type="ARBA" id="ARBA00023136"/>
    </source>
</evidence>
<dbReference type="InterPro" id="IPR025857">
    <property type="entry name" value="MacB_PCD"/>
</dbReference>
<comment type="caution">
    <text evidence="10">The sequence shown here is derived from an EMBL/GenBank/DDBJ whole genome shotgun (WGS) entry which is preliminary data.</text>
</comment>
<feature type="region of interest" description="Disordered" evidence="6">
    <location>
        <begin position="120"/>
        <end position="154"/>
    </location>
</feature>
<keyword evidence="4 7" id="KW-1133">Transmembrane helix</keyword>
<dbReference type="EMBL" id="JTFC01000031">
    <property type="protein sequence ID" value="RUS55539.1"/>
    <property type="molecule type" value="Genomic_DNA"/>
</dbReference>
<dbReference type="RefSeq" id="WP_126990860.1">
    <property type="nucleotide sequence ID" value="NZ_JTFC01000031.1"/>
</dbReference>
<evidence type="ECO:0000256" key="3">
    <source>
        <dbReference type="ARBA" id="ARBA00022692"/>
    </source>
</evidence>
<dbReference type="GO" id="GO:0022857">
    <property type="term" value="F:transmembrane transporter activity"/>
    <property type="evidence" value="ECO:0007669"/>
    <property type="project" value="TreeGrafter"/>
</dbReference>
<keyword evidence="2" id="KW-1003">Cell membrane</keyword>
<feature type="domain" description="ABC3 transporter permease C-terminal" evidence="8">
    <location>
        <begin position="323"/>
        <end position="395"/>
    </location>
</feature>
<feature type="transmembrane region" description="Helical" evidence="7">
    <location>
        <begin position="471"/>
        <end position="491"/>
    </location>
</feature>
<proteinExistence type="predicted"/>
<reference evidence="10 11" key="1">
    <citation type="submission" date="2014-11" db="EMBL/GenBank/DDBJ databases">
        <title>Genome sequence and analysis of novel Kurthia sp.</title>
        <authorList>
            <person name="Lawson J.N."/>
            <person name="Gonzalez J.E."/>
            <person name="Rinauldi L."/>
            <person name="Xuan Z."/>
            <person name="Firman A."/>
            <person name="Shaddox L."/>
            <person name="Trudeau A."/>
            <person name="Shah S."/>
            <person name="Reiman D."/>
        </authorList>
    </citation>
    <scope>NUCLEOTIDE SEQUENCE [LARGE SCALE GENOMIC DNA]</scope>
    <source>
        <strain evidence="10 11">3B1D</strain>
    </source>
</reference>
<dbReference type="GO" id="GO:0005886">
    <property type="term" value="C:plasma membrane"/>
    <property type="evidence" value="ECO:0007669"/>
    <property type="project" value="UniProtKB-SubCell"/>
</dbReference>
<protein>
    <submittedName>
        <fullName evidence="10">Uncharacterized protein</fullName>
    </submittedName>
</protein>
<feature type="transmembrane region" description="Helical" evidence="7">
    <location>
        <begin position="323"/>
        <end position="343"/>
    </location>
</feature>
<keyword evidence="3 7" id="KW-0812">Transmembrane</keyword>
<sequence length="501" mass="52747">MNFLKRAFYSTKAKVGRSLLLTFVFSAILIFILAGLTIQSASLTAAENAKKSMGATVTLSANMENAMKEMQENTRDGERPDPSSFSITPIDLDDVEKITALDNLSSYSLSSTTTVNAKSFDAISSEDSSDDSDTEQQGGPGGMQMPEMASQGDISISGTNATAKASSFTGGTAEIIDGVGITEADADSNKAVIETNLAEANDIAVGDTIKVKGDDKTYKLSVVGIYKSTEATDSRSMQMASLNPYNTIYTSYTFANKVKGSDYKNTADSVVFNVTDPEKMDDFVKAAEATGLDTDTYALTTNDQVYQQMVQPLDNVKSFANKIVILVAVAGTVILALIVMLTIRERKYEIGVLMSLGEKRSKIIAQFFTELVFVLVIALVVAGVSGQFVGNAVGKQLIEQQTTTQTTDTASNAQGGPGMGGGQGGGAPSGMPSGGGQGGPTMGGNMPQAADVQEQISDLDITLSMKELIELGGFGLGISFLAVIIASISIMRMKPKKILIS</sequence>
<feature type="transmembrane region" description="Helical" evidence="7">
    <location>
        <begin position="363"/>
        <end position="384"/>
    </location>
</feature>
<evidence type="ECO:0000313" key="11">
    <source>
        <dbReference type="Proteomes" id="UP000288623"/>
    </source>
</evidence>
<dbReference type="InterPro" id="IPR003838">
    <property type="entry name" value="ABC3_permease_C"/>
</dbReference>
<feature type="region of interest" description="Disordered" evidence="6">
    <location>
        <begin position="69"/>
        <end position="89"/>
    </location>
</feature>
<evidence type="ECO:0000313" key="10">
    <source>
        <dbReference type="EMBL" id="RUS55539.1"/>
    </source>
</evidence>
<evidence type="ECO:0000256" key="6">
    <source>
        <dbReference type="SAM" id="MobiDB-lite"/>
    </source>
</evidence>
<dbReference type="Pfam" id="PF12704">
    <property type="entry name" value="MacB_PCD"/>
    <property type="match status" value="1"/>
</dbReference>
<feature type="compositionally biased region" description="Low complexity" evidence="6">
    <location>
        <begin position="403"/>
        <end position="414"/>
    </location>
</feature>
<gene>
    <name evidence="10" type="ORF">QI30_11470</name>
</gene>
<evidence type="ECO:0000256" key="1">
    <source>
        <dbReference type="ARBA" id="ARBA00004651"/>
    </source>
</evidence>
<keyword evidence="5 7" id="KW-0472">Membrane</keyword>
<dbReference type="PANTHER" id="PTHR30572">
    <property type="entry name" value="MEMBRANE COMPONENT OF TRANSPORTER-RELATED"/>
    <property type="match status" value="1"/>
</dbReference>
<evidence type="ECO:0000259" key="9">
    <source>
        <dbReference type="Pfam" id="PF12704"/>
    </source>
</evidence>
<feature type="compositionally biased region" description="Gly residues" evidence="6">
    <location>
        <begin position="415"/>
        <end position="442"/>
    </location>
</feature>
<accession>A0A433RTP6</accession>
<feature type="domain" description="MacB-like periplasmic core" evidence="9">
    <location>
        <begin position="56"/>
        <end position="289"/>
    </location>
</feature>
<evidence type="ECO:0000256" key="2">
    <source>
        <dbReference type="ARBA" id="ARBA00022475"/>
    </source>
</evidence>
<dbReference type="InterPro" id="IPR050250">
    <property type="entry name" value="Macrolide_Exporter_MacB"/>
</dbReference>